<protein>
    <recommendedName>
        <fullName evidence="2">Fimbrillin family protein</fullName>
    </recommendedName>
</protein>
<evidence type="ECO:0000313" key="1">
    <source>
        <dbReference type="EMBL" id="KAA6321634.1"/>
    </source>
</evidence>
<comment type="caution">
    <text evidence="1">The sequence shown here is derived from an EMBL/GenBank/DDBJ whole genome shotgun (WGS) entry which is preliminary data.</text>
</comment>
<dbReference type="InterPro" id="IPR025049">
    <property type="entry name" value="Mfa-like_1"/>
</dbReference>
<organism evidence="1">
    <name type="scientific">termite gut metagenome</name>
    <dbReference type="NCBI Taxonomy" id="433724"/>
    <lineage>
        <taxon>unclassified sequences</taxon>
        <taxon>metagenomes</taxon>
        <taxon>organismal metagenomes</taxon>
    </lineage>
</organism>
<dbReference type="AlphaFoldDB" id="A0A5J4QL08"/>
<dbReference type="EMBL" id="SNRY01003257">
    <property type="protein sequence ID" value="KAA6321634.1"/>
    <property type="molecule type" value="Genomic_DNA"/>
</dbReference>
<accession>A0A5J4QL08</accession>
<sequence>MKRYIINKTIKTFFSIVVIMGVIACNEQEEDLFNIPSSVKNLISLSAKTDANETGEAMSFVSVGDFPNAVNNQAQVAVLAYITSNPNETPYINHEKADVVSNSTIPYYYLAWQEGKEQYWPDDQELLITAYNPLNTKDNHSNNKLNISLHPEDWEITPDVIVADPVTAKYLPNTSVDLSFRHIMSSLNIKMKNVDEDIQFDKVEIFIEENQSARFYNLQTAQWEKSIAFTPSVNYLLNKNIFISSTPVNLSSTPILFFPGMEQFVKLVVYRKLSDVSNDTISMKLSDIKDNTGTPVSLLLPGTKSTLTLSLKSTIFSVDNCNLQEWGVVNKDIINVLPSPPTPPTPGTRRGQIEINVYLDTERFKKIQSIQLISGDKEYRAMVTSILPLAFPFSALTENLDELPQYLGTQSQLIIYMTDNSVWKIPFSMYQYQYDENRLILTIDSEAFNQ</sequence>
<reference evidence="1" key="1">
    <citation type="submission" date="2019-03" db="EMBL/GenBank/DDBJ databases">
        <title>Single cell metagenomics reveals metabolic interactions within the superorganism composed of flagellate Streblomastix strix and complex community of Bacteroidetes bacteria on its surface.</title>
        <authorList>
            <person name="Treitli S.C."/>
            <person name="Kolisko M."/>
            <person name="Husnik F."/>
            <person name="Keeling P."/>
            <person name="Hampl V."/>
        </authorList>
    </citation>
    <scope>NUCLEOTIDE SEQUENCE</scope>
    <source>
        <strain evidence="1">STM</strain>
    </source>
</reference>
<dbReference type="Pfam" id="PF13149">
    <property type="entry name" value="Mfa_like_1"/>
    <property type="match status" value="1"/>
</dbReference>
<dbReference type="CDD" id="cd13120">
    <property type="entry name" value="BF2867_like_N"/>
    <property type="match status" value="1"/>
</dbReference>
<evidence type="ECO:0008006" key="2">
    <source>
        <dbReference type="Google" id="ProtNLM"/>
    </source>
</evidence>
<name>A0A5J4QL08_9ZZZZ</name>
<gene>
    <name evidence="1" type="ORF">EZS27_028735</name>
</gene>
<proteinExistence type="predicted"/>
<dbReference type="PROSITE" id="PS51257">
    <property type="entry name" value="PROKAR_LIPOPROTEIN"/>
    <property type="match status" value="1"/>
</dbReference>